<evidence type="ECO:0000313" key="2">
    <source>
        <dbReference type="Proteomes" id="UP000234681"/>
    </source>
</evidence>
<accession>A6IEE4</accession>
<sequence>MDDVFDVFLDSVCSASWCPKISARHLGGNTYQLLGGPVSPAAAHFPTLKPSHKRTHNTIILDPTGKWMELEKIILSETEA</sequence>
<reference evidence="2" key="1">
    <citation type="submission" date="2005-09" db="EMBL/GenBank/DDBJ databases">
        <authorList>
            <person name="Mural R.J."/>
            <person name="Li P.W."/>
            <person name="Adams M.D."/>
            <person name="Amanatides P.G."/>
            <person name="Baden-Tillson H."/>
            <person name="Barnstead M."/>
            <person name="Chin S.H."/>
            <person name="Dew I."/>
            <person name="Evans C.A."/>
            <person name="Ferriera S."/>
            <person name="Flanigan M."/>
            <person name="Fosler C."/>
            <person name="Glodek A."/>
            <person name="Gu Z."/>
            <person name="Holt R.A."/>
            <person name="Jennings D."/>
            <person name="Kraft C.L."/>
            <person name="Lu F."/>
            <person name="Nguyen T."/>
            <person name="Nusskern D.R."/>
            <person name="Pfannkoch C.M."/>
            <person name="Sitter C."/>
            <person name="Sutton G.G."/>
            <person name="Venter J.C."/>
            <person name="Wang Z."/>
            <person name="Woodage T."/>
            <person name="Zheng X.H."/>
            <person name="Zhong F."/>
        </authorList>
    </citation>
    <scope>NUCLEOTIDE SEQUENCE [LARGE SCALE GENOMIC DNA]</scope>
    <source>
        <strain>BN</strain>
        <strain evidence="2">Sprague-Dawley</strain>
    </source>
</reference>
<organism evidence="1 2">
    <name type="scientific">Rattus norvegicus</name>
    <name type="common">Rat</name>
    <dbReference type="NCBI Taxonomy" id="10116"/>
    <lineage>
        <taxon>Eukaryota</taxon>
        <taxon>Metazoa</taxon>
        <taxon>Chordata</taxon>
        <taxon>Craniata</taxon>
        <taxon>Vertebrata</taxon>
        <taxon>Euteleostomi</taxon>
        <taxon>Mammalia</taxon>
        <taxon>Eutheria</taxon>
        <taxon>Euarchontoglires</taxon>
        <taxon>Glires</taxon>
        <taxon>Rodentia</taxon>
        <taxon>Myomorpha</taxon>
        <taxon>Muroidea</taxon>
        <taxon>Muridae</taxon>
        <taxon>Murinae</taxon>
        <taxon>Rattus</taxon>
    </lineage>
</organism>
<name>A6IEE4_RAT</name>
<evidence type="ECO:0000313" key="1">
    <source>
        <dbReference type="EMBL" id="EDM15231.1"/>
    </source>
</evidence>
<protein>
    <submittedName>
        <fullName evidence="1">RCG28366</fullName>
    </submittedName>
</protein>
<dbReference type="Proteomes" id="UP000234681">
    <property type="component" value="Chromosome 4"/>
</dbReference>
<dbReference type="AlphaFoldDB" id="A6IEE4"/>
<proteinExistence type="predicted"/>
<dbReference type="EMBL" id="CH473959">
    <property type="protein sequence ID" value="EDM15231.1"/>
    <property type="molecule type" value="Genomic_DNA"/>
</dbReference>
<gene>
    <name evidence="1" type="ORF">rCG_28366</name>
</gene>